<accession>A0A4C1YW57</accession>
<dbReference type="AlphaFoldDB" id="A0A4C1YW57"/>
<evidence type="ECO:0000313" key="2">
    <source>
        <dbReference type="Proteomes" id="UP000299102"/>
    </source>
</evidence>
<dbReference type="EMBL" id="BGZK01001474">
    <property type="protein sequence ID" value="GBP80681.1"/>
    <property type="molecule type" value="Genomic_DNA"/>
</dbReference>
<keyword evidence="2" id="KW-1185">Reference proteome</keyword>
<reference evidence="1 2" key="1">
    <citation type="journal article" date="2019" name="Commun. Biol.">
        <title>The bagworm genome reveals a unique fibroin gene that provides high tensile strength.</title>
        <authorList>
            <person name="Kono N."/>
            <person name="Nakamura H."/>
            <person name="Ohtoshi R."/>
            <person name="Tomita M."/>
            <person name="Numata K."/>
            <person name="Arakawa K."/>
        </authorList>
    </citation>
    <scope>NUCLEOTIDE SEQUENCE [LARGE SCALE GENOMIC DNA]</scope>
</reference>
<organism evidence="1 2">
    <name type="scientific">Eumeta variegata</name>
    <name type="common">Bagworm moth</name>
    <name type="synonym">Eumeta japonica</name>
    <dbReference type="NCBI Taxonomy" id="151549"/>
    <lineage>
        <taxon>Eukaryota</taxon>
        <taxon>Metazoa</taxon>
        <taxon>Ecdysozoa</taxon>
        <taxon>Arthropoda</taxon>
        <taxon>Hexapoda</taxon>
        <taxon>Insecta</taxon>
        <taxon>Pterygota</taxon>
        <taxon>Neoptera</taxon>
        <taxon>Endopterygota</taxon>
        <taxon>Lepidoptera</taxon>
        <taxon>Glossata</taxon>
        <taxon>Ditrysia</taxon>
        <taxon>Tineoidea</taxon>
        <taxon>Psychidae</taxon>
        <taxon>Oiketicinae</taxon>
        <taxon>Eumeta</taxon>
    </lineage>
</organism>
<evidence type="ECO:0000313" key="1">
    <source>
        <dbReference type="EMBL" id="GBP80681.1"/>
    </source>
</evidence>
<dbReference type="Proteomes" id="UP000299102">
    <property type="component" value="Unassembled WGS sequence"/>
</dbReference>
<gene>
    <name evidence="1" type="ORF">EVAR_49847_1</name>
</gene>
<sequence length="102" mass="11795">MNLGKVDRCQIVLTVNNGDAAWRLSSPAHEAGSKSRCARNGLCVPETGRRRRAFRRRSRRRPQTPWTRPVLLPVSETEIEMRVIIAFERVYVVQLRVLAFYT</sequence>
<name>A0A4C1YW57_EUMVA</name>
<protein>
    <submittedName>
        <fullName evidence="1">Uncharacterized protein</fullName>
    </submittedName>
</protein>
<proteinExistence type="predicted"/>
<comment type="caution">
    <text evidence="1">The sequence shown here is derived from an EMBL/GenBank/DDBJ whole genome shotgun (WGS) entry which is preliminary data.</text>
</comment>